<proteinExistence type="predicted"/>
<gene>
    <name evidence="1" type="ORF">GCM10008935_07590</name>
</gene>
<dbReference type="Proteomes" id="UP001500740">
    <property type="component" value="Unassembled WGS sequence"/>
</dbReference>
<dbReference type="EMBL" id="BAAACZ010000007">
    <property type="protein sequence ID" value="GAA0455197.1"/>
    <property type="molecule type" value="Genomic_DNA"/>
</dbReference>
<protein>
    <recommendedName>
        <fullName evidence="3">Transposase</fullName>
    </recommendedName>
</protein>
<keyword evidence="2" id="KW-1185">Reference proteome</keyword>
<sequence length="106" mass="13023">MGYILPVDQHQYNQYHLRVSGETKSPYIIERPFRVELETRRKQSYEYREERLRMSRRYRKQNHNHPKNAKQAETLQLYTRESVRKKPNEKYLAEITGKGQYFSENI</sequence>
<evidence type="ECO:0000313" key="2">
    <source>
        <dbReference type="Proteomes" id="UP001500740"/>
    </source>
</evidence>
<accession>A0ABP3JLR0</accession>
<organism evidence="1 2">
    <name type="scientific">Alkalibacillus silvisoli</name>
    <dbReference type="NCBI Taxonomy" id="392823"/>
    <lineage>
        <taxon>Bacteria</taxon>
        <taxon>Bacillati</taxon>
        <taxon>Bacillota</taxon>
        <taxon>Bacilli</taxon>
        <taxon>Bacillales</taxon>
        <taxon>Bacillaceae</taxon>
        <taxon>Alkalibacillus</taxon>
    </lineage>
</organism>
<evidence type="ECO:0008006" key="3">
    <source>
        <dbReference type="Google" id="ProtNLM"/>
    </source>
</evidence>
<comment type="caution">
    <text evidence="1">The sequence shown here is derived from an EMBL/GenBank/DDBJ whole genome shotgun (WGS) entry which is preliminary data.</text>
</comment>
<name>A0ABP3JLR0_9BACI</name>
<evidence type="ECO:0000313" key="1">
    <source>
        <dbReference type="EMBL" id="GAA0455197.1"/>
    </source>
</evidence>
<reference evidence="2" key="1">
    <citation type="journal article" date="2019" name="Int. J. Syst. Evol. Microbiol.">
        <title>The Global Catalogue of Microorganisms (GCM) 10K type strain sequencing project: providing services to taxonomists for standard genome sequencing and annotation.</title>
        <authorList>
            <consortium name="The Broad Institute Genomics Platform"/>
            <consortium name="The Broad Institute Genome Sequencing Center for Infectious Disease"/>
            <person name="Wu L."/>
            <person name="Ma J."/>
        </authorList>
    </citation>
    <scope>NUCLEOTIDE SEQUENCE [LARGE SCALE GENOMIC DNA]</scope>
    <source>
        <strain evidence="2">JCM 14193</strain>
    </source>
</reference>
<dbReference type="RefSeq" id="WP_343781915.1">
    <property type="nucleotide sequence ID" value="NZ_BAAACZ010000007.1"/>
</dbReference>